<gene>
    <name evidence="1" type="ORF">JQ615_26625</name>
</gene>
<evidence type="ECO:0000313" key="2">
    <source>
        <dbReference type="Proteomes" id="UP001315278"/>
    </source>
</evidence>
<evidence type="ECO:0008006" key="3">
    <source>
        <dbReference type="Google" id="ProtNLM"/>
    </source>
</evidence>
<sequence length="189" mass="21128">MFDLEQFTADCRAALSADSSHKLVREVVARAVSDPNSVLKGIGEPKRAGVQKLYHAPDLTILNVIWGPMMTVMPHNHQMWAVIGIYSGREDNMFWRRRPDGSGRVEAAGARALCVGEAEPLGHNIIHSVTNPIPRLTGAIHVYGGDFFAAERSEWDPESLDECRYDLAKNMKLFEDANALTKYYAERRS</sequence>
<dbReference type="InterPro" id="IPR014710">
    <property type="entry name" value="RmlC-like_jellyroll"/>
</dbReference>
<accession>A0ABS5FQA9</accession>
<organism evidence="1 2">
    <name type="scientific">Bradyrhizobium jicamae</name>
    <dbReference type="NCBI Taxonomy" id="280332"/>
    <lineage>
        <taxon>Bacteria</taxon>
        <taxon>Pseudomonadati</taxon>
        <taxon>Pseudomonadota</taxon>
        <taxon>Alphaproteobacteria</taxon>
        <taxon>Hyphomicrobiales</taxon>
        <taxon>Nitrobacteraceae</taxon>
        <taxon>Bradyrhizobium</taxon>
    </lineage>
</organism>
<name>A0ABS5FQA9_9BRAD</name>
<dbReference type="EMBL" id="JAFCJH010000033">
    <property type="protein sequence ID" value="MBR0798968.1"/>
    <property type="molecule type" value="Genomic_DNA"/>
</dbReference>
<protein>
    <recommendedName>
        <fullName evidence="3">Metal-dependent protein of the double-stranded beta helix superfamily-like protein</fullName>
    </recommendedName>
</protein>
<dbReference type="SUPFAM" id="SSF51182">
    <property type="entry name" value="RmlC-like cupins"/>
    <property type="match status" value="1"/>
</dbReference>
<dbReference type="Gene3D" id="2.60.120.10">
    <property type="entry name" value="Jelly Rolls"/>
    <property type="match status" value="1"/>
</dbReference>
<dbReference type="Proteomes" id="UP001315278">
    <property type="component" value="Unassembled WGS sequence"/>
</dbReference>
<keyword evidence="2" id="KW-1185">Reference proteome</keyword>
<proteinExistence type="predicted"/>
<dbReference type="InterPro" id="IPR011051">
    <property type="entry name" value="RmlC_Cupin_sf"/>
</dbReference>
<dbReference type="RefSeq" id="WP_212493999.1">
    <property type="nucleotide sequence ID" value="NZ_JAFCJH010000033.1"/>
</dbReference>
<comment type="caution">
    <text evidence="1">The sequence shown here is derived from an EMBL/GenBank/DDBJ whole genome shotgun (WGS) entry which is preliminary data.</text>
</comment>
<reference evidence="2" key="1">
    <citation type="journal article" date="2021" name="ISME J.">
        <title>Evolutionary origin and ecological implication of a unique nif island in free-living Bradyrhizobium lineages.</title>
        <authorList>
            <person name="Tao J."/>
        </authorList>
    </citation>
    <scope>NUCLEOTIDE SEQUENCE [LARGE SCALE GENOMIC DNA]</scope>
    <source>
        <strain evidence="2">SZCCT0434</strain>
    </source>
</reference>
<evidence type="ECO:0000313" key="1">
    <source>
        <dbReference type="EMBL" id="MBR0798968.1"/>
    </source>
</evidence>